<dbReference type="Pfam" id="PF13620">
    <property type="entry name" value="CarboxypepD_reg"/>
    <property type="match status" value="1"/>
</dbReference>
<dbReference type="OrthoDB" id="9811006at2"/>
<evidence type="ECO:0000259" key="2">
    <source>
        <dbReference type="SMART" id="SM00867"/>
    </source>
</evidence>
<dbReference type="RefSeq" id="WP_152769232.1">
    <property type="nucleotide sequence ID" value="NZ_VJZC01000002.1"/>
</dbReference>
<dbReference type="InterPro" id="IPR007372">
    <property type="entry name" value="Lipid/polyisoprenoid-bd_YceI"/>
</dbReference>
<dbReference type="PANTHER" id="PTHR34406">
    <property type="entry name" value="PROTEIN YCEI"/>
    <property type="match status" value="1"/>
</dbReference>
<evidence type="ECO:0000313" key="4">
    <source>
        <dbReference type="Proteomes" id="UP000400924"/>
    </source>
</evidence>
<dbReference type="Gene3D" id="2.60.40.1120">
    <property type="entry name" value="Carboxypeptidase-like, regulatory domain"/>
    <property type="match status" value="1"/>
</dbReference>
<evidence type="ECO:0000256" key="1">
    <source>
        <dbReference type="ARBA" id="ARBA00008812"/>
    </source>
</evidence>
<dbReference type="SUPFAM" id="SSF49464">
    <property type="entry name" value="Carboxypeptidase regulatory domain-like"/>
    <property type="match status" value="1"/>
</dbReference>
<dbReference type="SMART" id="SM00867">
    <property type="entry name" value="YceI"/>
    <property type="match status" value="1"/>
</dbReference>
<proteinExistence type="inferred from homology"/>
<dbReference type="Proteomes" id="UP000400924">
    <property type="component" value="Unassembled WGS sequence"/>
</dbReference>
<sequence>MALGLLRRRLKGVSGGAAGRALPVPAGAGVVVREVLDPVNQPMGGADVTVMELRSHRVAARGTTDPYGFFTAVLPPGNYSLLIVAEGLEPHRETVDVVADAGPAPQRVWLQTARQLELPNAGTWLFDPPHTAIRFIAKHVGMAHVHGRFERFEGGIQVMQDVSESRVHVRIDASSINTGNNTRDTHLRSEDFLDVERFPYIDFHSTRFSYRGGSKWTLLGTLTMHGVSRSVGLDTTYLGMVNGGYGEELRCAALAKAELHREDYTLNWRTMLARGIAVVGPTVQLELDVQAMYRTHDTPTPPE</sequence>
<dbReference type="InterPro" id="IPR008969">
    <property type="entry name" value="CarboxyPept-like_regulatory"/>
</dbReference>
<dbReference type="SUPFAM" id="SSF101874">
    <property type="entry name" value="YceI-like"/>
    <property type="match status" value="1"/>
</dbReference>
<keyword evidence="4" id="KW-1185">Reference proteome</keyword>
<dbReference type="EMBL" id="VJZC01000002">
    <property type="protein sequence ID" value="MPY55750.1"/>
    <property type="molecule type" value="Genomic_DNA"/>
</dbReference>
<accession>A0A5N8X8E2</accession>
<feature type="domain" description="Lipid/polyisoprenoid-binding YceI-like" evidence="2">
    <location>
        <begin position="123"/>
        <end position="292"/>
    </location>
</feature>
<dbReference type="PANTHER" id="PTHR34406:SF1">
    <property type="entry name" value="PROTEIN YCEI"/>
    <property type="match status" value="1"/>
</dbReference>
<gene>
    <name evidence="3" type="ORF">FNH08_00655</name>
</gene>
<comment type="similarity">
    <text evidence="1">Belongs to the UPF0312 family.</text>
</comment>
<protein>
    <recommendedName>
        <fullName evidence="2">Lipid/polyisoprenoid-binding YceI-like domain-containing protein</fullName>
    </recommendedName>
</protein>
<dbReference type="Gene3D" id="2.40.128.110">
    <property type="entry name" value="Lipid/polyisoprenoid-binding, YceI-like"/>
    <property type="match status" value="1"/>
</dbReference>
<dbReference type="InterPro" id="IPR036761">
    <property type="entry name" value="TTHA0802/YceI-like_sf"/>
</dbReference>
<organism evidence="3 4">
    <name type="scientific">Streptomyces spongiae</name>
    <dbReference type="NCBI Taxonomy" id="565072"/>
    <lineage>
        <taxon>Bacteria</taxon>
        <taxon>Bacillati</taxon>
        <taxon>Actinomycetota</taxon>
        <taxon>Actinomycetes</taxon>
        <taxon>Kitasatosporales</taxon>
        <taxon>Streptomycetaceae</taxon>
        <taxon>Streptomyces</taxon>
    </lineage>
</organism>
<comment type="caution">
    <text evidence="3">The sequence shown here is derived from an EMBL/GenBank/DDBJ whole genome shotgun (WGS) entry which is preliminary data.</text>
</comment>
<name>A0A5N8X8E2_9ACTN</name>
<evidence type="ECO:0000313" key="3">
    <source>
        <dbReference type="EMBL" id="MPY55750.1"/>
    </source>
</evidence>
<reference evidence="3 4" key="1">
    <citation type="submission" date="2019-07" db="EMBL/GenBank/DDBJ databases">
        <title>New species of Amycolatopsis and Streptomyces.</title>
        <authorList>
            <person name="Duangmal K."/>
            <person name="Teo W.F.A."/>
            <person name="Lipun K."/>
        </authorList>
    </citation>
    <scope>NUCLEOTIDE SEQUENCE [LARGE SCALE GENOMIC DNA]</scope>
    <source>
        <strain evidence="3 4">NBRC 106415</strain>
    </source>
</reference>
<dbReference type="AlphaFoldDB" id="A0A5N8X8E2"/>
<dbReference type="Pfam" id="PF04264">
    <property type="entry name" value="YceI"/>
    <property type="match status" value="1"/>
</dbReference>